<dbReference type="Pfam" id="PF01569">
    <property type="entry name" value="PAP2"/>
    <property type="match status" value="1"/>
</dbReference>
<feature type="transmembrane region" description="Helical" evidence="6">
    <location>
        <begin position="111"/>
        <end position="132"/>
    </location>
</feature>
<dbReference type="InterPro" id="IPR043216">
    <property type="entry name" value="PAP-like"/>
</dbReference>
<keyword evidence="3 6" id="KW-0812">Transmembrane</keyword>
<evidence type="ECO:0000256" key="5">
    <source>
        <dbReference type="ARBA" id="ARBA00023136"/>
    </source>
</evidence>
<keyword evidence="5 6" id="KW-0472">Membrane</keyword>
<evidence type="ECO:0000313" key="9">
    <source>
        <dbReference type="Proteomes" id="UP000232875"/>
    </source>
</evidence>
<feature type="transmembrane region" description="Helical" evidence="6">
    <location>
        <begin position="81"/>
        <end position="99"/>
    </location>
</feature>
<dbReference type="Proteomes" id="UP000232875">
    <property type="component" value="Unassembled WGS sequence"/>
</dbReference>
<dbReference type="GO" id="GO:0046839">
    <property type="term" value="P:phospholipid dephosphorylation"/>
    <property type="evidence" value="ECO:0007669"/>
    <property type="project" value="TreeGrafter"/>
</dbReference>
<feature type="domain" description="Phosphatidic acid phosphatase type 2/haloperoxidase" evidence="7">
    <location>
        <begin position="112"/>
        <end position="299"/>
    </location>
</feature>
<accession>A0A2N1JCW4</accession>
<feature type="transmembrane region" description="Helical" evidence="6">
    <location>
        <begin position="252"/>
        <end position="272"/>
    </location>
</feature>
<dbReference type="PANTHER" id="PTHR10165:SF35">
    <property type="entry name" value="RE23632P"/>
    <property type="match status" value="1"/>
</dbReference>
<dbReference type="InterPro" id="IPR036938">
    <property type="entry name" value="PAP2/HPO_sf"/>
</dbReference>
<name>A0A2N1JCW4_9BASI</name>
<evidence type="ECO:0000256" key="3">
    <source>
        <dbReference type="ARBA" id="ARBA00022692"/>
    </source>
</evidence>
<dbReference type="OrthoDB" id="10030083at2759"/>
<dbReference type="InterPro" id="IPR000326">
    <property type="entry name" value="PAP2/HPO"/>
</dbReference>
<dbReference type="SUPFAM" id="SSF48317">
    <property type="entry name" value="Acid phosphatase/Vanadium-dependent haloperoxidase"/>
    <property type="match status" value="1"/>
</dbReference>
<evidence type="ECO:0000313" key="8">
    <source>
        <dbReference type="EMBL" id="PKI84362.1"/>
    </source>
</evidence>
<dbReference type="GO" id="GO:0006644">
    <property type="term" value="P:phospholipid metabolic process"/>
    <property type="evidence" value="ECO:0007669"/>
    <property type="project" value="InterPro"/>
</dbReference>
<comment type="subcellular location">
    <subcellularLocation>
        <location evidence="1">Membrane</location>
        <topology evidence="1">Multi-pass membrane protein</topology>
    </subcellularLocation>
</comment>
<dbReference type="CDD" id="cd03390">
    <property type="entry name" value="PAP2_containing_1_like"/>
    <property type="match status" value="1"/>
</dbReference>
<proteinExistence type="inferred from homology"/>
<dbReference type="AlphaFoldDB" id="A0A2N1JCW4"/>
<evidence type="ECO:0000256" key="6">
    <source>
        <dbReference type="SAM" id="Phobius"/>
    </source>
</evidence>
<evidence type="ECO:0000256" key="2">
    <source>
        <dbReference type="ARBA" id="ARBA00008816"/>
    </source>
</evidence>
<keyword evidence="9" id="KW-1185">Reference proteome</keyword>
<dbReference type="STRING" id="2020962.A0A2N1JCW4"/>
<feature type="transmembrane region" description="Helical" evidence="6">
    <location>
        <begin position="284"/>
        <end position="302"/>
    </location>
</feature>
<protein>
    <recommendedName>
        <fullName evidence="7">Phosphatidic acid phosphatase type 2/haloperoxidase domain-containing protein</fullName>
    </recommendedName>
</protein>
<dbReference type="Gene3D" id="1.20.144.10">
    <property type="entry name" value="Phosphatidic acid phosphatase type 2/haloperoxidase"/>
    <property type="match status" value="1"/>
</dbReference>
<dbReference type="GO" id="GO:0008195">
    <property type="term" value="F:phosphatidate phosphatase activity"/>
    <property type="evidence" value="ECO:0007669"/>
    <property type="project" value="TreeGrafter"/>
</dbReference>
<dbReference type="EMBL" id="KZ454989">
    <property type="protein sequence ID" value="PKI84362.1"/>
    <property type="molecule type" value="Genomic_DNA"/>
</dbReference>
<evidence type="ECO:0000259" key="7">
    <source>
        <dbReference type="SMART" id="SM00014"/>
    </source>
</evidence>
<dbReference type="SMART" id="SM00014">
    <property type="entry name" value="acidPPc"/>
    <property type="match status" value="1"/>
</dbReference>
<reference evidence="8 9" key="1">
    <citation type="submission" date="2017-10" db="EMBL/GenBank/DDBJ databases">
        <title>A novel species of cold-tolerant Malassezia isolated from bats.</title>
        <authorList>
            <person name="Lorch J.M."/>
            <person name="Palmer J.M."/>
            <person name="Vanderwolf K.J."/>
            <person name="Schmidt K.Z."/>
            <person name="Verant M.L."/>
            <person name="Weller T.J."/>
            <person name="Blehert D.S."/>
        </authorList>
    </citation>
    <scope>NUCLEOTIDE SEQUENCE [LARGE SCALE GENOMIC DNA]</scope>
    <source>
        <strain evidence="8 9">NWHC:44797-103</strain>
    </source>
</reference>
<sequence>MSAPALPTDRRRTMVERLAPLLSRNAACVYRVSDWILLAVMVVYFRHIGLATYGFRQQFSVDDINIQHPHAKQQHVTERQLFIYSCFLPALCIAALSFLQKRPLSQLNVGLLGLFLAVSITASMSNTIKLWVGRPRPDFLARCKPHVLKPPSHGVYHSTLVTDAVCTADIWSHTIVDGFKSFPSGHSSCAFSGLVYLALYIRCTMQGVMRSIAQAQYNTFELAAESDTERGSDVAEETNVSGTDSTKPRTSLICALALPLLPIMAACYIAMSRLMDYKHHPTDVLAGGILGTVIAVAVFSVYRPLGVPAS</sequence>
<comment type="similarity">
    <text evidence="2">Belongs to the PA-phosphatase related phosphoesterase family.</text>
</comment>
<evidence type="ECO:0000256" key="1">
    <source>
        <dbReference type="ARBA" id="ARBA00004141"/>
    </source>
</evidence>
<dbReference type="GO" id="GO:0016020">
    <property type="term" value="C:membrane"/>
    <property type="evidence" value="ECO:0007669"/>
    <property type="project" value="UniProtKB-SubCell"/>
</dbReference>
<organism evidence="8 9">
    <name type="scientific">Malassezia vespertilionis</name>
    <dbReference type="NCBI Taxonomy" id="2020962"/>
    <lineage>
        <taxon>Eukaryota</taxon>
        <taxon>Fungi</taxon>
        <taxon>Dikarya</taxon>
        <taxon>Basidiomycota</taxon>
        <taxon>Ustilaginomycotina</taxon>
        <taxon>Malasseziomycetes</taxon>
        <taxon>Malasseziales</taxon>
        <taxon>Malasseziaceae</taxon>
        <taxon>Malassezia</taxon>
    </lineage>
</organism>
<dbReference type="PANTHER" id="PTHR10165">
    <property type="entry name" value="LIPID PHOSPHATE PHOSPHATASE"/>
    <property type="match status" value="1"/>
</dbReference>
<gene>
    <name evidence="8" type="ORF">MVES_001478</name>
</gene>
<evidence type="ECO:0000256" key="4">
    <source>
        <dbReference type="ARBA" id="ARBA00022989"/>
    </source>
</evidence>
<keyword evidence="4 6" id="KW-1133">Transmembrane helix</keyword>